<evidence type="ECO:0000313" key="1">
    <source>
        <dbReference type="EMBL" id="KAI3693600.1"/>
    </source>
</evidence>
<name>A0ACB8Z8K4_9ASTR</name>
<sequence length="108" mass="12412">MHIQRRDPHRLRLRRCCPLKISLRFPEVEQRHKFMPLFMSSMFFGTSVGYPPTSTAIGSDRGRKAELRTSSKFFQVGVLPLHSKITITIRTISMQLKVSIYCGPDCKG</sequence>
<accession>A0ACB8Z8K4</accession>
<dbReference type="EMBL" id="CM042043">
    <property type="protein sequence ID" value="KAI3693600.1"/>
    <property type="molecule type" value="Genomic_DNA"/>
</dbReference>
<dbReference type="Proteomes" id="UP001056120">
    <property type="component" value="Linkage Group LG26"/>
</dbReference>
<reference evidence="1 2" key="2">
    <citation type="journal article" date="2022" name="Mol. Ecol. Resour.">
        <title>The genomes of chicory, endive, great burdock and yacon provide insights into Asteraceae paleo-polyploidization history and plant inulin production.</title>
        <authorList>
            <person name="Fan W."/>
            <person name="Wang S."/>
            <person name="Wang H."/>
            <person name="Wang A."/>
            <person name="Jiang F."/>
            <person name="Liu H."/>
            <person name="Zhao H."/>
            <person name="Xu D."/>
            <person name="Zhang Y."/>
        </authorList>
    </citation>
    <scope>NUCLEOTIDE SEQUENCE [LARGE SCALE GENOMIC DNA]</scope>
    <source>
        <strain evidence="2">cv. Yunnan</strain>
        <tissue evidence="1">Leaves</tissue>
    </source>
</reference>
<organism evidence="1 2">
    <name type="scientific">Smallanthus sonchifolius</name>
    <dbReference type="NCBI Taxonomy" id="185202"/>
    <lineage>
        <taxon>Eukaryota</taxon>
        <taxon>Viridiplantae</taxon>
        <taxon>Streptophyta</taxon>
        <taxon>Embryophyta</taxon>
        <taxon>Tracheophyta</taxon>
        <taxon>Spermatophyta</taxon>
        <taxon>Magnoliopsida</taxon>
        <taxon>eudicotyledons</taxon>
        <taxon>Gunneridae</taxon>
        <taxon>Pentapetalae</taxon>
        <taxon>asterids</taxon>
        <taxon>campanulids</taxon>
        <taxon>Asterales</taxon>
        <taxon>Asteraceae</taxon>
        <taxon>Asteroideae</taxon>
        <taxon>Heliantheae alliance</taxon>
        <taxon>Millerieae</taxon>
        <taxon>Smallanthus</taxon>
    </lineage>
</organism>
<gene>
    <name evidence="1" type="ORF">L1987_76547</name>
</gene>
<evidence type="ECO:0000313" key="2">
    <source>
        <dbReference type="Proteomes" id="UP001056120"/>
    </source>
</evidence>
<comment type="caution">
    <text evidence="1">The sequence shown here is derived from an EMBL/GenBank/DDBJ whole genome shotgun (WGS) entry which is preliminary data.</text>
</comment>
<proteinExistence type="predicted"/>
<reference evidence="2" key="1">
    <citation type="journal article" date="2022" name="Mol. Ecol. Resour.">
        <title>The genomes of chicory, endive, great burdock and yacon provide insights into Asteraceae palaeo-polyploidization history and plant inulin production.</title>
        <authorList>
            <person name="Fan W."/>
            <person name="Wang S."/>
            <person name="Wang H."/>
            <person name="Wang A."/>
            <person name="Jiang F."/>
            <person name="Liu H."/>
            <person name="Zhao H."/>
            <person name="Xu D."/>
            <person name="Zhang Y."/>
        </authorList>
    </citation>
    <scope>NUCLEOTIDE SEQUENCE [LARGE SCALE GENOMIC DNA]</scope>
    <source>
        <strain evidence="2">cv. Yunnan</strain>
    </source>
</reference>
<protein>
    <submittedName>
        <fullName evidence="1">Uncharacterized protein</fullName>
    </submittedName>
</protein>
<keyword evidence="2" id="KW-1185">Reference proteome</keyword>